<dbReference type="RefSeq" id="WP_188825066.1">
    <property type="nucleotide sequence ID" value="NZ_BMHH01000013.1"/>
</dbReference>
<reference evidence="1" key="2">
    <citation type="submission" date="2020-09" db="EMBL/GenBank/DDBJ databases">
        <authorList>
            <person name="Sun Q."/>
            <person name="Zhou Y."/>
        </authorList>
    </citation>
    <scope>NUCLEOTIDE SEQUENCE</scope>
    <source>
        <strain evidence="1">CGMCC 1.15082</strain>
    </source>
</reference>
<keyword evidence="2" id="KW-1185">Reference proteome</keyword>
<organism evidence="1 2">
    <name type="scientific">Brucella endophytica</name>
    <dbReference type="NCBI Taxonomy" id="1963359"/>
    <lineage>
        <taxon>Bacteria</taxon>
        <taxon>Pseudomonadati</taxon>
        <taxon>Pseudomonadota</taxon>
        <taxon>Alphaproteobacteria</taxon>
        <taxon>Hyphomicrobiales</taxon>
        <taxon>Brucellaceae</taxon>
        <taxon>Brucella/Ochrobactrum group</taxon>
        <taxon>Brucella</taxon>
    </lineage>
</organism>
<evidence type="ECO:0000313" key="2">
    <source>
        <dbReference type="Proteomes" id="UP000646478"/>
    </source>
</evidence>
<dbReference type="AlphaFoldDB" id="A0A916SHE1"/>
<dbReference type="EMBL" id="BMHH01000013">
    <property type="protein sequence ID" value="GGB00341.1"/>
    <property type="molecule type" value="Genomic_DNA"/>
</dbReference>
<dbReference type="Proteomes" id="UP000646478">
    <property type="component" value="Unassembled WGS sequence"/>
</dbReference>
<reference evidence="1" key="1">
    <citation type="journal article" date="2014" name="Int. J. Syst. Evol. Microbiol.">
        <title>Complete genome sequence of Corynebacterium casei LMG S-19264T (=DSM 44701T), isolated from a smear-ripened cheese.</title>
        <authorList>
            <consortium name="US DOE Joint Genome Institute (JGI-PGF)"/>
            <person name="Walter F."/>
            <person name="Albersmeier A."/>
            <person name="Kalinowski J."/>
            <person name="Ruckert C."/>
        </authorList>
    </citation>
    <scope>NUCLEOTIDE SEQUENCE</scope>
    <source>
        <strain evidence="1">CGMCC 1.15082</strain>
    </source>
</reference>
<gene>
    <name evidence="1" type="ORF">GCM10011491_30650</name>
</gene>
<evidence type="ECO:0000313" key="1">
    <source>
        <dbReference type="EMBL" id="GGB00341.1"/>
    </source>
</evidence>
<sequence length="99" mass="11002">MNCYSGYTREVPGGYWAMLRFARDGKPKPVMADGGKPLVYGTELEAQKAVTRHLLDYFNGDFRRDGVTISPAMSAADALFPTLYRKGRAIPVERRASAK</sequence>
<comment type="caution">
    <text evidence="1">The sequence shown here is derived from an EMBL/GenBank/DDBJ whole genome shotgun (WGS) entry which is preliminary data.</text>
</comment>
<protein>
    <submittedName>
        <fullName evidence="1">Uncharacterized protein</fullName>
    </submittedName>
</protein>
<accession>A0A916SHE1</accession>
<proteinExistence type="predicted"/>
<name>A0A916SHE1_9HYPH</name>